<dbReference type="Gene3D" id="3.80.10.10">
    <property type="entry name" value="Ribonuclease Inhibitor"/>
    <property type="match status" value="1"/>
</dbReference>
<evidence type="ECO:0000313" key="1">
    <source>
        <dbReference type="EnsemblPlants" id="PGSC0003DMT400091073"/>
    </source>
</evidence>
<dbReference type="InParanoid" id="M1DLU4"/>
<dbReference type="Proteomes" id="UP000011115">
    <property type="component" value="Unassembled WGS sequence"/>
</dbReference>
<dbReference type="InterPro" id="IPR032675">
    <property type="entry name" value="LRR_dom_sf"/>
</dbReference>
<proteinExistence type="predicted"/>
<dbReference type="eggNOG" id="KOG1947">
    <property type="taxonomic scope" value="Eukaryota"/>
</dbReference>
<dbReference type="PaxDb" id="4113-PGSC0003DMT400091073"/>
<dbReference type="AlphaFoldDB" id="M1DLU4"/>
<keyword evidence="2" id="KW-1185">Reference proteome</keyword>
<reference evidence="2" key="1">
    <citation type="journal article" date="2011" name="Nature">
        <title>Genome sequence and analysis of the tuber crop potato.</title>
        <authorList>
            <consortium name="The Potato Genome Sequencing Consortium"/>
        </authorList>
    </citation>
    <scope>NUCLEOTIDE SEQUENCE [LARGE SCALE GENOMIC DNA]</scope>
    <source>
        <strain evidence="2">cv. DM1-3 516 R44</strain>
    </source>
</reference>
<protein>
    <submittedName>
        <fullName evidence="1">F-box family protein</fullName>
    </submittedName>
</protein>
<dbReference type="Gramene" id="PGSC0003DMT400091073">
    <property type="protein sequence ID" value="PGSC0003DMT400091073"/>
    <property type="gene ID" value="PGSC0003DMG400040644"/>
</dbReference>
<evidence type="ECO:0000313" key="2">
    <source>
        <dbReference type="Proteomes" id="UP000011115"/>
    </source>
</evidence>
<name>M1DLU4_SOLTU</name>
<organism evidence="1 2">
    <name type="scientific">Solanum tuberosum</name>
    <name type="common">Potato</name>
    <dbReference type="NCBI Taxonomy" id="4113"/>
    <lineage>
        <taxon>Eukaryota</taxon>
        <taxon>Viridiplantae</taxon>
        <taxon>Streptophyta</taxon>
        <taxon>Embryophyta</taxon>
        <taxon>Tracheophyta</taxon>
        <taxon>Spermatophyta</taxon>
        <taxon>Magnoliopsida</taxon>
        <taxon>eudicotyledons</taxon>
        <taxon>Gunneridae</taxon>
        <taxon>Pentapetalae</taxon>
        <taxon>asterids</taxon>
        <taxon>lamiids</taxon>
        <taxon>Solanales</taxon>
        <taxon>Solanaceae</taxon>
        <taxon>Solanoideae</taxon>
        <taxon>Solaneae</taxon>
        <taxon>Solanum</taxon>
    </lineage>
</organism>
<accession>M1DLU4</accession>
<dbReference type="HOGENOM" id="CLU_1268832_0_0_1"/>
<dbReference type="EnsemblPlants" id="PGSC0003DMT400091073">
    <property type="protein sequence ID" value="PGSC0003DMT400091073"/>
    <property type="gene ID" value="PGSC0003DMG400040644"/>
</dbReference>
<reference evidence="1" key="2">
    <citation type="submission" date="2015-06" db="UniProtKB">
        <authorList>
            <consortium name="EnsemblPlants"/>
        </authorList>
    </citation>
    <scope>IDENTIFICATION</scope>
    <source>
        <strain evidence="1">DM1-3 516 R44</strain>
    </source>
</reference>
<sequence>MVLSSNLQTQVRDNHLCFYHVGKNRNVNFPSSKRIFVTTAYETFEHRNHPSIEIHLDECLFIVFNCFLSSQEISVCSCVSRSWLMILSRIHKDEIEESNGTEGEGYLVRSLFSREATYVKLASIVVGTANCGGLAKLSVRGNNPLHGMTDTGLEAIARGYPTLRDRSLLDVSFVGDEGLSKIAHGYHLLGLNIQHCPRINTRNVDALVQIYPGSDILS</sequence>